<accession>A0A4C1TD82</accession>
<dbReference type="AlphaFoldDB" id="A0A4C1TD82"/>
<comment type="caution">
    <text evidence="2">The sequence shown here is derived from an EMBL/GenBank/DDBJ whole genome shotgun (WGS) entry which is preliminary data.</text>
</comment>
<gene>
    <name evidence="2" type="ORF">EVAR_73007_1</name>
</gene>
<dbReference type="Proteomes" id="UP000299102">
    <property type="component" value="Unassembled WGS sequence"/>
</dbReference>
<evidence type="ECO:0000313" key="3">
    <source>
        <dbReference type="Proteomes" id="UP000299102"/>
    </source>
</evidence>
<proteinExistence type="predicted"/>
<evidence type="ECO:0000256" key="1">
    <source>
        <dbReference type="SAM" id="MobiDB-lite"/>
    </source>
</evidence>
<sequence>MTILRKGPNPPRQPRIRTRKQKLKHQSIKSPDYPTIPPMQQPPRDRWPVSDFTRATLSPEPSRSQFHPATHNPSQNQLNHLPLHHRCQIHTITQPSSSTATNHLFKHIFIHIS</sequence>
<organism evidence="2 3">
    <name type="scientific">Eumeta variegata</name>
    <name type="common">Bagworm moth</name>
    <name type="synonym">Eumeta japonica</name>
    <dbReference type="NCBI Taxonomy" id="151549"/>
    <lineage>
        <taxon>Eukaryota</taxon>
        <taxon>Metazoa</taxon>
        <taxon>Ecdysozoa</taxon>
        <taxon>Arthropoda</taxon>
        <taxon>Hexapoda</taxon>
        <taxon>Insecta</taxon>
        <taxon>Pterygota</taxon>
        <taxon>Neoptera</taxon>
        <taxon>Endopterygota</taxon>
        <taxon>Lepidoptera</taxon>
        <taxon>Glossata</taxon>
        <taxon>Ditrysia</taxon>
        <taxon>Tineoidea</taxon>
        <taxon>Psychidae</taxon>
        <taxon>Oiketicinae</taxon>
        <taxon>Eumeta</taxon>
    </lineage>
</organism>
<feature type="compositionally biased region" description="Polar residues" evidence="1">
    <location>
        <begin position="53"/>
        <end position="78"/>
    </location>
</feature>
<protein>
    <submittedName>
        <fullName evidence="2">Uncharacterized protein</fullName>
    </submittedName>
</protein>
<feature type="region of interest" description="Disordered" evidence="1">
    <location>
        <begin position="1"/>
        <end position="78"/>
    </location>
</feature>
<name>A0A4C1TD82_EUMVA</name>
<keyword evidence="3" id="KW-1185">Reference proteome</keyword>
<reference evidence="2 3" key="1">
    <citation type="journal article" date="2019" name="Commun. Biol.">
        <title>The bagworm genome reveals a unique fibroin gene that provides high tensile strength.</title>
        <authorList>
            <person name="Kono N."/>
            <person name="Nakamura H."/>
            <person name="Ohtoshi R."/>
            <person name="Tomita M."/>
            <person name="Numata K."/>
            <person name="Arakawa K."/>
        </authorList>
    </citation>
    <scope>NUCLEOTIDE SEQUENCE [LARGE SCALE GENOMIC DNA]</scope>
</reference>
<dbReference type="EMBL" id="BGZK01005012">
    <property type="protein sequence ID" value="GBP12094.1"/>
    <property type="molecule type" value="Genomic_DNA"/>
</dbReference>
<feature type="compositionally biased region" description="Basic residues" evidence="1">
    <location>
        <begin position="14"/>
        <end position="27"/>
    </location>
</feature>
<evidence type="ECO:0000313" key="2">
    <source>
        <dbReference type="EMBL" id="GBP12094.1"/>
    </source>
</evidence>